<comment type="caution">
    <text evidence="1">The sequence shown here is derived from an EMBL/GenBank/DDBJ whole genome shotgun (WGS) entry which is preliminary data.</text>
</comment>
<evidence type="ECO:0000313" key="2">
    <source>
        <dbReference type="Proteomes" id="UP000314294"/>
    </source>
</evidence>
<gene>
    <name evidence="1" type="ORF">EYF80_068223</name>
</gene>
<proteinExistence type="predicted"/>
<reference evidence="1 2" key="1">
    <citation type="submission" date="2019-03" db="EMBL/GenBank/DDBJ databases">
        <title>First draft genome of Liparis tanakae, snailfish: a comprehensive survey of snailfish specific genes.</title>
        <authorList>
            <person name="Kim W."/>
            <person name="Song I."/>
            <person name="Jeong J.-H."/>
            <person name="Kim D."/>
            <person name="Kim S."/>
            <person name="Ryu S."/>
            <person name="Song J.Y."/>
            <person name="Lee S.K."/>
        </authorList>
    </citation>
    <scope>NUCLEOTIDE SEQUENCE [LARGE SCALE GENOMIC DNA]</scope>
    <source>
        <tissue evidence="1">Muscle</tissue>
    </source>
</reference>
<accession>A0A4Z2DYL7</accession>
<evidence type="ECO:0000313" key="1">
    <source>
        <dbReference type="EMBL" id="TNN21665.1"/>
    </source>
</evidence>
<keyword evidence="2" id="KW-1185">Reference proteome</keyword>
<dbReference type="Proteomes" id="UP000314294">
    <property type="component" value="Unassembled WGS sequence"/>
</dbReference>
<name>A0A4Z2DYL7_9TELE</name>
<sequence>MDVNSAPELSGGSRIDALGGLTSRLLAHWSKKRRPVQGEELSSWHLASGSFLRSARRRTSESTAPWKHYDRIAAIAAPHRQSHLFS</sequence>
<dbReference type="EMBL" id="SRLO01026601">
    <property type="protein sequence ID" value="TNN21665.1"/>
    <property type="molecule type" value="Genomic_DNA"/>
</dbReference>
<organism evidence="1 2">
    <name type="scientific">Liparis tanakae</name>
    <name type="common">Tanaka's snailfish</name>
    <dbReference type="NCBI Taxonomy" id="230148"/>
    <lineage>
        <taxon>Eukaryota</taxon>
        <taxon>Metazoa</taxon>
        <taxon>Chordata</taxon>
        <taxon>Craniata</taxon>
        <taxon>Vertebrata</taxon>
        <taxon>Euteleostomi</taxon>
        <taxon>Actinopterygii</taxon>
        <taxon>Neopterygii</taxon>
        <taxon>Teleostei</taxon>
        <taxon>Neoteleostei</taxon>
        <taxon>Acanthomorphata</taxon>
        <taxon>Eupercaria</taxon>
        <taxon>Perciformes</taxon>
        <taxon>Cottioidei</taxon>
        <taxon>Cottales</taxon>
        <taxon>Liparidae</taxon>
        <taxon>Liparis</taxon>
    </lineage>
</organism>
<protein>
    <submittedName>
        <fullName evidence="1">Uncharacterized protein</fullName>
    </submittedName>
</protein>
<dbReference type="AlphaFoldDB" id="A0A4Z2DYL7"/>